<evidence type="ECO:0000256" key="1">
    <source>
        <dbReference type="SAM" id="MobiDB-lite"/>
    </source>
</evidence>
<gene>
    <name evidence="3" type="ORF">GCM10010123_11280</name>
</gene>
<keyword evidence="2" id="KW-1133">Transmembrane helix</keyword>
<sequence length="91" mass="9492">MPATVRPTDIVRRVMAGDHTSPQKPDPGDPPPVQSGQGYAVLGYLIAGMAVWGFVGFLVDRWLDTGGISTGIGLILGAAGGVYLVVRRMGL</sequence>
<feature type="transmembrane region" description="Helical" evidence="2">
    <location>
        <begin position="65"/>
        <end position="86"/>
    </location>
</feature>
<proteinExistence type="predicted"/>
<feature type="region of interest" description="Disordered" evidence="1">
    <location>
        <begin position="1"/>
        <end position="35"/>
    </location>
</feature>
<dbReference type="AlphaFoldDB" id="A0A8J3B8L7"/>
<name>A0A8J3B8L7_9ACTN</name>
<feature type="transmembrane region" description="Helical" evidence="2">
    <location>
        <begin position="39"/>
        <end position="59"/>
    </location>
</feature>
<evidence type="ECO:0000256" key="2">
    <source>
        <dbReference type="SAM" id="Phobius"/>
    </source>
</evidence>
<comment type="caution">
    <text evidence="3">The sequence shown here is derived from an EMBL/GenBank/DDBJ whole genome shotgun (WGS) entry which is preliminary data.</text>
</comment>
<organism evidence="3 4">
    <name type="scientific">Pilimelia anulata</name>
    <dbReference type="NCBI Taxonomy" id="53371"/>
    <lineage>
        <taxon>Bacteria</taxon>
        <taxon>Bacillati</taxon>
        <taxon>Actinomycetota</taxon>
        <taxon>Actinomycetes</taxon>
        <taxon>Micromonosporales</taxon>
        <taxon>Micromonosporaceae</taxon>
        <taxon>Pilimelia</taxon>
    </lineage>
</organism>
<reference evidence="3" key="1">
    <citation type="journal article" date="2014" name="Int. J. Syst. Evol. Microbiol.">
        <title>Complete genome sequence of Corynebacterium casei LMG S-19264T (=DSM 44701T), isolated from a smear-ripened cheese.</title>
        <authorList>
            <consortium name="US DOE Joint Genome Institute (JGI-PGF)"/>
            <person name="Walter F."/>
            <person name="Albersmeier A."/>
            <person name="Kalinowski J."/>
            <person name="Ruckert C."/>
        </authorList>
    </citation>
    <scope>NUCLEOTIDE SEQUENCE</scope>
    <source>
        <strain evidence="3">JCM 3090</strain>
    </source>
</reference>
<keyword evidence="2" id="KW-0472">Membrane</keyword>
<protein>
    <submittedName>
        <fullName evidence="3">Uncharacterized protein</fullName>
    </submittedName>
</protein>
<evidence type="ECO:0000313" key="3">
    <source>
        <dbReference type="EMBL" id="GGJ83409.1"/>
    </source>
</evidence>
<feature type="compositionally biased region" description="Pro residues" evidence="1">
    <location>
        <begin position="24"/>
        <end position="33"/>
    </location>
</feature>
<keyword evidence="2" id="KW-0812">Transmembrane</keyword>
<evidence type="ECO:0000313" key="4">
    <source>
        <dbReference type="Proteomes" id="UP000649739"/>
    </source>
</evidence>
<dbReference type="EMBL" id="BMQB01000002">
    <property type="protein sequence ID" value="GGJ83409.1"/>
    <property type="molecule type" value="Genomic_DNA"/>
</dbReference>
<dbReference type="Proteomes" id="UP000649739">
    <property type="component" value="Unassembled WGS sequence"/>
</dbReference>
<reference evidence="3" key="2">
    <citation type="submission" date="2020-09" db="EMBL/GenBank/DDBJ databases">
        <authorList>
            <person name="Sun Q."/>
            <person name="Ohkuma M."/>
        </authorList>
    </citation>
    <scope>NUCLEOTIDE SEQUENCE</scope>
    <source>
        <strain evidence="3">JCM 3090</strain>
    </source>
</reference>
<accession>A0A8J3B8L7</accession>
<keyword evidence="4" id="KW-1185">Reference proteome</keyword>